<comment type="caution">
    <text evidence="1">The sequence shown here is derived from an EMBL/GenBank/DDBJ whole genome shotgun (WGS) entry which is preliminary data.</text>
</comment>
<dbReference type="SUPFAM" id="SSF50998">
    <property type="entry name" value="Quinoprotein alcohol dehydrogenase-like"/>
    <property type="match status" value="1"/>
</dbReference>
<reference evidence="1" key="1">
    <citation type="submission" date="2020-04" db="EMBL/GenBank/DDBJ databases">
        <authorList>
            <person name="Alioto T."/>
            <person name="Alioto T."/>
            <person name="Gomez Garrido J."/>
        </authorList>
    </citation>
    <scope>NUCLEOTIDE SEQUENCE</scope>
    <source>
        <strain evidence="1">A484AB</strain>
    </source>
</reference>
<dbReference type="InterPro" id="IPR036322">
    <property type="entry name" value="WD40_repeat_dom_sf"/>
</dbReference>
<name>A0A7D9DTM2_PARCT</name>
<dbReference type="SUPFAM" id="SSF50978">
    <property type="entry name" value="WD40 repeat-like"/>
    <property type="match status" value="1"/>
</dbReference>
<dbReference type="InterPro" id="IPR015943">
    <property type="entry name" value="WD40/YVTN_repeat-like_dom_sf"/>
</dbReference>
<keyword evidence="2" id="KW-1185">Reference proteome</keyword>
<dbReference type="SMART" id="SM00320">
    <property type="entry name" value="WD40"/>
    <property type="match status" value="10"/>
</dbReference>
<dbReference type="PROSITE" id="PS50082">
    <property type="entry name" value="WD_REPEATS_2"/>
    <property type="match status" value="5"/>
</dbReference>
<dbReference type="PANTHER" id="PTHR44464">
    <property type="entry name" value="WD REPEAT-CONTAINING PROTEIN 17"/>
    <property type="match status" value="1"/>
</dbReference>
<dbReference type="PANTHER" id="PTHR44464:SF1">
    <property type="entry name" value="WD REPEAT-CONTAINING PROTEIN 17"/>
    <property type="match status" value="1"/>
</dbReference>
<dbReference type="AlphaFoldDB" id="A0A7D9DTM2"/>
<dbReference type="InterPro" id="IPR011047">
    <property type="entry name" value="Quinoprotein_ADH-like_sf"/>
</dbReference>
<dbReference type="OrthoDB" id="2161379at2759"/>
<dbReference type="PROSITE" id="PS00678">
    <property type="entry name" value="WD_REPEATS_1"/>
    <property type="match status" value="3"/>
</dbReference>
<dbReference type="PROSITE" id="PS50294">
    <property type="entry name" value="WD_REPEATS_REGION"/>
    <property type="match status" value="4"/>
</dbReference>
<proteinExistence type="predicted"/>
<evidence type="ECO:0000313" key="2">
    <source>
        <dbReference type="Proteomes" id="UP001152795"/>
    </source>
</evidence>
<dbReference type="InterPro" id="IPR019775">
    <property type="entry name" value="WD40_repeat_CS"/>
</dbReference>
<dbReference type="Gene3D" id="2.130.10.10">
    <property type="entry name" value="YVTN repeat-like/Quinoprotein amine dehydrogenase"/>
    <property type="match status" value="4"/>
</dbReference>
<dbReference type="InterPro" id="IPR001680">
    <property type="entry name" value="WD40_rpt"/>
</dbReference>
<accession>A0A7D9DTM2</accession>
<protein>
    <submittedName>
        <fullName evidence="1">WD repeat-containing 17 isoform X2</fullName>
    </submittedName>
</protein>
<dbReference type="Pfam" id="PF00400">
    <property type="entry name" value="WD40"/>
    <property type="match status" value="6"/>
</dbReference>
<evidence type="ECO:0000313" key="1">
    <source>
        <dbReference type="EMBL" id="CAB3993795.1"/>
    </source>
</evidence>
<gene>
    <name evidence="1" type="ORF">PACLA_8A051001</name>
</gene>
<dbReference type="EMBL" id="CACRXK020002329">
    <property type="protein sequence ID" value="CAB3993795.1"/>
    <property type="molecule type" value="Genomic_DNA"/>
</dbReference>
<dbReference type="InterPro" id="IPR020472">
    <property type="entry name" value="WD40_PAC1"/>
</dbReference>
<dbReference type="Proteomes" id="UP001152795">
    <property type="component" value="Unassembled WGS sequence"/>
</dbReference>
<dbReference type="CDD" id="cd00200">
    <property type="entry name" value="WD40"/>
    <property type="match status" value="1"/>
</dbReference>
<organism evidence="1 2">
    <name type="scientific">Paramuricea clavata</name>
    <name type="common">Red gorgonian</name>
    <name type="synonym">Violescent sea-whip</name>
    <dbReference type="NCBI Taxonomy" id="317549"/>
    <lineage>
        <taxon>Eukaryota</taxon>
        <taxon>Metazoa</taxon>
        <taxon>Cnidaria</taxon>
        <taxon>Anthozoa</taxon>
        <taxon>Octocorallia</taxon>
        <taxon>Malacalcyonacea</taxon>
        <taxon>Plexauridae</taxon>
        <taxon>Paramuricea</taxon>
    </lineage>
</organism>
<sequence length="1230" mass="137693">MSEHRKTITTISWHPFDTDLILSASVDPKICVWNVRKQHLVASFTNVKGAPASVGWHPTEKSTFGFICGRGPLQLVDTEESDGTSRAVEATVFLSDVSHFSWNYQNSGKLAFGHVDGSISILWTKQKIDRHNLKPDYEEGITEDDPVISLQWDSLSSDYLLVTNLNHGIRLIDTENMFVIMKFQSPSAASRVNAVVWVPSGPGMFVSGDAQSGVLRVWNVSRTTPVENIRLKKTGFHTICLVPRAKPCTKSESNSWNSHISSTSIAQDPPSAPNSDSFVLPPADLLCTFIDGGVGLFNLDKRKWSFLQPMGHTETIFCSEFQPDNCDMLATASFDGTVKIWDVTTMDVVNFSSGNEGIIYSLTWSPGNLNCIACGTGKKGIFVWDVTQSRVVSRYLEHGSSPVYCVSWNRKDSQLLASTCGGGLCIIRNIDGKLVQKYKHPRAVYGCDWSPNNRDMIATSCEDKNIRIFYIAASTDQPLRMFKGHTAKTFHVRWSPLREGYLCSGSDDKTVRLWDYSEEECAGVLEGHTGPVRGLLWNPEIPYILLSGSWDYSIKVWDTRTLSCLETVFSHGADVYGLACHPHRPFLVASTSRDSTVRLWSMSTLANPISLSILAQRSYDEMFAKNIDDAVNSENVPLLTGQHSKEIQFSGVLKESSGFISLYKNTSQLFSTPRGMRNLWDLIAVLSGEEMTVLTRSYGKGIVHIKHLLQMKASDAQELETVKMSSFSGSQKKNDKLKAAANIHVKIGHMQRYCELMVEIGEWDKALSFAPGVSLEYWKSLMERRANHLVNEGNDAAVPYCLATGNVQKLCEFYKGRGEFHDAVLVSLATKDLCINEKKSKDVKGSGDLRRNDMKENESNEVPHERKNKLLMESSSMLADWYFENSQPVTAACCHLAVNDVQNALCKLLRGNELELAFTLARVLNNDGELLQMAASYLSRRCEKLGRWDLSIDLLNLAGGCQDELWMLCARCSGSTSVIEKVHQMAAIPSLSECFQKAEQLLADHEYLDALKYYLVSSTPEIALDIGLNMIRDIMLKEYWDLENVCGIVKLLTCVRTEKLQSSKMSRQRHELLLLSAYIGALVAMQRKYIPIVMLLFNHARFLINKEKVNLPVTGVQIEKESKAWLWHSYSYIEPESSRDTEEIKKTWSDINRRIRVGQSKLEEGVDMVVGSHLPNNSNTKPSVLTGERIKGPMFILEDGESVMSLNNAIMWAKVNPFSPLATGARINPY</sequence>
<dbReference type="PRINTS" id="PR00320">
    <property type="entry name" value="GPROTEINBRPT"/>
</dbReference>